<dbReference type="GO" id="GO:0003723">
    <property type="term" value="F:RNA binding"/>
    <property type="evidence" value="ECO:0007669"/>
    <property type="project" value="InterPro"/>
</dbReference>
<evidence type="ECO:0000313" key="3">
    <source>
        <dbReference type="Proteomes" id="UP000283530"/>
    </source>
</evidence>
<dbReference type="Proteomes" id="UP000283530">
    <property type="component" value="Unassembled WGS sequence"/>
</dbReference>
<accession>A0A3S3N4P5</accession>
<protein>
    <submittedName>
        <fullName evidence="2">Plant organelle RNA recognition domain-containing protein</fullName>
    </submittedName>
</protein>
<dbReference type="PANTHER" id="PTHR31476:SF6">
    <property type="entry name" value="EMB|CAB68190.1"/>
    <property type="match status" value="1"/>
</dbReference>
<dbReference type="OrthoDB" id="10693443at2759"/>
<proteinExistence type="predicted"/>
<evidence type="ECO:0000313" key="2">
    <source>
        <dbReference type="EMBL" id="RWR92271.1"/>
    </source>
</evidence>
<dbReference type="EMBL" id="QPKB01000009">
    <property type="protein sequence ID" value="RWR92271.1"/>
    <property type="molecule type" value="Genomic_DNA"/>
</dbReference>
<dbReference type="Pfam" id="PF11955">
    <property type="entry name" value="PORR"/>
    <property type="match status" value="1"/>
</dbReference>
<comment type="caution">
    <text evidence="2">The sequence shown here is derived from an EMBL/GenBank/DDBJ whole genome shotgun (WGS) entry which is preliminary data.</text>
</comment>
<dbReference type="InterPro" id="IPR045040">
    <property type="entry name" value="PORR_fam"/>
</dbReference>
<keyword evidence="3" id="KW-1185">Reference proteome</keyword>
<reference evidence="2 3" key="1">
    <citation type="journal article" date="2019" name="Nat. Plants">
        <title>Stout camphor tree genome fills gaps in understanding of flowering plant genome evolution.</title>
        <authorList>
            <person name="Chaw S.M."/>
            <person name="Liu Y.C."/>
            <person name="Wu Y.W."/>
            <person name="Wang H.Y."/>
            <person name="Lin C.I."/>
            <person name="Wu C.S."/>
            <person name="Ke H.M."/>
            <person name="Chang L.Y."/>
            <person name="Hsu C.Y."/>
            <person name="Yang H.T."/>
            <person name="Sudianto E."/>
            <person name="Hsu M.H."/>
            <person name="Wu K.P."/>
            <person name="Wang L.N."/>
            <person name="Leebens-Mack J.H."/>
            <person name="Tsai I.J."/>
        </authorList>
    </citation>
    <scope>NUCLEOTIDE SEQUENCE [LARGE SCALE GENOMIC DNA]</scope>
    <source>
        <strain evidence="3">cv. Chaw 1501</strain>
        <tissue evidence="2">Young leaves</tissue>
    </source>
</reference>
<dbReference type="AlphaFoldDB" id="A0A3S3N4P5"/>
<dbReference type="PANTHER" id="PTHR31476">
    <property type="entry name" value="PROTEIN WHAT'S THIS FACTOR 1 HOMOLOG, CHLOROPLASTIC"/>
    <property type="match status" value="1"/>
</dbReference>
<gene>
    <name evidence="2" type="ORF">CKAN_02148100</name>
</gene>
<name>A0A3S3N4P5_9MAGN</name>
<evidence type="ECO:0000259" key="1">
    <source>
        <dbReference type="Pfam" id="PF11955"/>
    </source>
</evidence>
<sequence>MARSSPAQGGPWRPVCHSLSLTCRNPLKFENYRPYSGVLPRREGVLNISPEKAPSLVLSFLQRNNEESLRHSPARGGPRTREPPGTLVGVLGILLFRKARKPLELLVNSKTCLLIPETCLPIYTLSRRWRPLDLGELKVSTFIRQYPTLFQELTRKNSDLLCFQLTEVALKLHQEELQILQQHEMDLILRLRKLLMITVERTLPLQTIDQLKWDMGLPHDYQQTLIPHYPRFFGLVNLSADRIGLKLLDWNNQLAVFELQKNGGGYRSGQVDTEAARTWPFL</sequence>
<dbReference type="InterPro" id="IPR021099">
    <property type="entry name" value="PORR_domain"/>
</dbReference>
<feature type="domain" description="PORR" evidence="1">
    <location>
        <begin position="101"/>
        <end position="267"/>
    </location>
</feature>
<organism evidence="2 3">
    <name type="scientific">Cinnamomum micranthum f. kanehirae</name>
    <dbReference type="NCBI Taxonomy" id="337451"/>
    <lineage>
        <taxon>Eukaryota</taxon>
        <taxon>Viridiplantae</taxon>
        <taxon>Streptophyta</taxon>
        <taxon>Embryophyta</taxon>
        <taxon>Tracheophyta</taxon>
        <taxon>Spermatophyta</taxon>
        <taxon>Magnoliopsida</taxon>
        <taxon>Magnoliidae</taxon>
        <taxon>Laurales</taxon>
        <taxon>Lauraceae</taxon>
        <taxon>Cinnamomum</taxon>
    </lineage>
</organism>